<evidence type="ECO:0000313" key="3">
    <source>
        <dbReference type="Proteomes" id="UP000294980"/>
    </source>
</evidence>
<dbReference type="InterPro" id="IPR002575">
    <property type="entry name" value="Aminoglycoside_PTrfase"/>
</dbReference>
<sequence length="529" mass="58770">MQTPLIDALRRPDRYPHGVDRVELVETHISWVLLAGDRVYKLKKPLDLGFLDFSTLEKRRFFCEEEVRLNRRTAPDLYLDVVAIRGTADNPAFEGPGDIIEYAVKMRRFDADAGFDRLLFQQRLQREHIIGLGNRLADLHRIADIAEPDSDFGTVRATVEPIRDNFSDLADTLKDAPVAAGLAALQAWTEAEVARLTSFMMERHRSGFIRECHGDAHLGNVALINGEVTLFDCVEFSSELRWIDPMSDVAFTVMDLHRRGEAGFAWLLLDQYLAATGDYRGLLLLPLYMVHRALVRAKVTALRLEDPDADPDALLDDVGHYLELASNISRQKRPAIIITMGLSGSGKSWLAGQLVERVGLVRLRSDVERKRLHGVSQNDRSDSAIDSDLYASEATARTYRYLADLALSLIDAGMPCLIDAACLRRWQRGVFRELATEAGVPFGILHCHADSAELEQRLLAREAEGKDPSEAGLAVLEHQQQTAEPLSAQELSEALLISTGNDTGGDSVTRAAGWIRQLTLDGVSHIAAT</sequence>
<dbReference type="Gene3D" id="3.40.50.300">
    <property type="entry name" value="P-loop containing nucleotide triphosphate hydrolases"/>
    <property type="match status" value="1"/>
</dbReference>
<dbReference type="EMBL" id="SLWX01000001">
    <property type="protein sequence ID" value="TCO78225.1"/>
    <property type="molecule type" value="Genomic_DNA"/>
</dbReference>
<dbReference type="Gene3D" id="3.90.1200.10">
    <property type="match status" value="1"/>
</dbReference>
<dbReference type="InterPro" id="IPR027417">
    <property type="entry name" value="P-loop_NTPase"/>
</dbReference>
<evidence type="ECO:0000259" key="1">
    <source>
        <dbReference type="Pfam" id="PF01636"/>
    </source>
</evidence>
<dbReference type="Proteomes" id="UP000294980">
    <property type="component" value="Unassembled WGS sequence"/>
</dbReference>
<dbReference type="PANTHER" id="PTHR43883">
    <property type="entry name" value="SLR0207 PROTEIN"/>
    <property type="match status" value="1"/>
</dbReference>
<organism evidence="2 3">
    <name type="scientific">Chromatocurvus halotolerans</name>
    <dbReference type="NCBI Taxonomy" id="1132028"/>
    <lineage>
        <taxon>Bacteria</taxon>
        <taxon>Pseudomonadati</taxon>
        <taxon>Pseudomonadota</taxon>
        <taxon>Gammaproteobacteria</taxon>
        <taxon>Cellvibrionales</taxon>
        <taxon>Halieaceae</taxon>
        <taxon>Chromatocurvus</taxon>
    </lineage>
</organism>
<dbReference type="InterPro" id="IPR011009">
    <property type="entry name" value="Kinase-like_dom_sf"/>
</dbReference>
<dbReference type="OrthoDB" id="9810277at2"/>
<dbReference type="SUPFAM" id="SSF52540">
    <property type="entry name" value="P-loop containing nucleoside triphosphate hydrolases"/>
    <property type="match status" value="1"/>
</dbReference>
<gene>
    <name evidence="2" type="ORF">EV688_10138</name>
</gene>
<dbReference type="RefSeq" id="WP_117316203.1">
    <property type="nucleotide sequence ID" value="NZ_QQSW01000006.1"/>
</dbReference>
<dbReference type="SUPFAM" id="SSF56112">
    <property type="entry name" value="Protein kinase-like (PK-like)"/>
    <property type="match status" value="1"/>
</dbReference>
<protein>
    <recommendedName>
        <fullName evidence="1">Aminoglycoside phosphotransferase domain-containing protein</fullName>
    </recommendedName>
</protein>
<proteinExistence type="predicted"/>
<comment type="caution">
    <text evidence="2">The sequence shown here is derived from an EMBL/GenBank/DDBJ whole genome shotgun (WGS) entry which is preliminary data.</text>
</comment>
<name>A0A4R2LG11_9GAMM</name>
<dbReference type="AlphaFoldDB" id="A0A4R2LG11"/>
<feature type="domain" description="Aminoglycoside phosphotransferase" evidence="1">
    <location>
        <begin position="122"/>
        <end position="280"/>
    </location>
</feature>
<accession>A0A4R2LG11</accession>
<keyword evidence="3" id="KW-1185">Reference proteome</keyword>
<dbReference type="Pfam" id="PF13671">
    <property type="entry name" value="AAA_33"/>
    <property type="match status" value="1"/>
</dbReference>
<evidence type="ECO:0000313" key="2">
    <source>
        <dbReference type="EMBL" id="TCO78225.1"/>
    </source>
</evidence>
<dbReference type="Pfam" id="PF01636">
    <property type="entry name" value="APH"/>
    <property type="match status" value="1"/>
</dbReference>
<reference evidence="2 3" key="1">
    <citation type="submission" date="2019-03" db="EMBL/GenBank/DDBJ databases">
        <title>Genomic Encyclopedia of Type Strains, Phase IV (KMG-IV): sequencing the most valuable type-strain genomes for metagenomic binning, comparative biology and taxonomic classification.</title>
        <authorList>
            <person name="Goeker M."/>
        </authorList>
    </citation>
    <scope>NUCLEOTIDE SEQUENCE [LARGE SCALE GENOMIC DNA]</scope>
    <source>
        <strain evidence="2 3">DSM 23344</strain>
    </source>
</reference>
<dbReference type="PANTHER" id="PTHR43883:SF1">
    <property type="entry name" value="GLUCONOKINASE"/>
    <property type="match status" value="1"/>
</dbReference>
<dbReference type="InterPro" id="IPR052732">
    <property type="entry name" value="Cell-binding_unc_protein"/>
</dbReference>